<evidence type="ECO:0000256" key="15">
    <source>
        <dbReference type="ARBA" id="ARBA00023004"/>
    </source>
</evidence>
<keyword evidence="7" id="KW-1003">Cell membrane</keyword>
<dbReference type="InterPro" id="IPR011712">
    <property type="entry name" value="Sig_transdc_His_kin_sub3_dim/P"/>
</dbReference>
<keyword evidence="12" id="KW-0479">Metal-binding</keyword>
<evidence type="ECO:0000256" key="5">
    <source>
        <dbReference type="ARBA" id="ARBA00012438"/>
    </source>
</evidence>
<comment type="cofactor">
    <cofactor evidence="2">
        <name>[4Fe-4S] cluster</name>
        <dbReference type="ChEBI" id="CHEBI:49883"/>
    </cofactor>
</comment>
<comment type="catalytic activity">
    <reaction evidence="1">
        <text>ATP + protein L-histidine = ADP + protein N-phospho-L-histidine.</text>
        <dbReference type="EC" id="2.7.13.3"/>
    </reaction>
</comment>
<evidence type="ECO:0000256" key="21">
    <source>
        <dbReference type="SAM" id="Phobius"/>
    </source>
</evidence>
<keyword evidence="11 21" id="KW-0812">Transmembrane</keyword>
<accession>A0A562I1F2</accession>
<keyword evidence="14 21" id="KW-1133">Transmembrane helix</keyword>
<organism evidence="23 24">
    <name type="scientific">Azomonas agilis</name>
    <dbReference type="NCBI Taxonomy" id="116849"/>
    <lineage>
        <taxon>Bacteria</taxon>
        <taxon>Pseudomonadati</taxon>
        <taxon>Pseudomonadota</taxon>
        <taxon>Gammaproteobacteria</taxon>
        <taxon>Pseudomonadales</taxon>
        <taxon>Pseudomonadaceae</taxon>
        <taxon>Azomonas</taxon>
    </lineage>
</organism>
<dbReference type="PIRSF" id="PIRSF037314">
    <property type="entry name" value="STHK_MctS"/>
    <property type="match status" value="1"/>
</dbReference>
<dbReference type="GO" id="GO:0005737">
    <property type="term" value="C:cytoplasm"/>
    <property type="evidence" value="ECO:0007669"/>
    <property type="project" value="UniProtKB-SubCell"/>
</dbReference>
<keyword evidence="24" id="KW-1185">Reference proteome</keyword>
<dbReference type="PANTHER" id="PTHR24421">
    <property type="entry name" value="NITRATE/NITRITE SENSOR PROTEIN NARX-RELATED"/>
    <property type="match status" value="1"/>
</dbReference>
<evidence type="ECO:0000256" key="7">
    <source>
        <dbReference type="ARBA" id="ARBA00022475"/>
    </source>
</evidence>
<evidence type="ECO:0000256" key="12">
    <source>
        <dbReference type="ARBA" id="ARBA00022723"/>
    </source>
</evidence>
<evidence type="ECO:0000256" key="10">
    <source>
        <dbReference type="ARBA" id="ARBA00022679"/>
    </source>
</evidence>
<evidence type="ECO:0000256" key="8">
    <source>
        <dbReference type="ARBA" id="ARBA00022485"/>
    </source>
</evidence>
<sequence>MQLKHKIVALSVTPLLLAVTLICVLVLTQNQRLGEQQAALLESAILSSKRAELKNYVALALRVIEPMRNNLKLPQETLHQQTLAALARLDFGKDNYFFVYDKQGRNLMHPRQPDLVGKSLWDMTDADGFPIVQALVSAATQGDGFQRYRWLKPSTQQTTDKLAYVVMLEPWGWLLGIGLYLEDVDQALQQVRTEVTTGIHTTMVAITSIVLVAVLLVFIAGLALNVREHRLADTKLQTLNRRLLNLQEEERSRVSRELHDGISQLLVSIKFQFELASHQLETGAPAGQISLNRAIQQLGEAIGEIRRISHDLHPSLLDTLGLAAAIGQLTSEFEQRCKLSLDYTNDLGSILLPNTLAVALFRIVQEALTNIERHAQADQVILNLSCVDEGIQLIVEDNGIGFNPKALEQGQEGIGLRNIRDRVEHLSGRFELSSNAKGTQIRVVLPLHEAA</sequence>
<dbReference type="InterPro" id="IPR017171">
    <property type="entry name" value="Sig_transdc_His_kinase_MctS"/>
</dbReference>
<proteinExistence type="predicted"/>
<keyword evidence="16" id="KW-0902">Two-component regulatory system</keyword>
<dbReference type="PRINTS" id="PR00344">
    <property type="entry name" value="BCTRLSENSOR"/>
</dbReference>
<dbReference type="GO" id="GO:0000155">
    <property type="term" value="F:phosphorelay sensor kinase activity"/>
    <property type="evidence" value="ECO:0007669"/>
    <property type="project" value="InterPro"/>
</dbReference>
<dbReference type="InterPro" id="IPR050482">
    <property type="entry name" value="Sensor_HK_TwoCompSys"/>
</dbReference>
<evidence type="ECO:0000256" key="17">
    <source>
        <dbReference type="ARBA" id="ARBA00023014"/>
    </source>
</evidence>
<evidence type="ECO:0000256" key="1">
    <source>
        <dbReference type="ARBA" id="ARBA00000085"/>
    </source>
</evidence>
<dbReference type="EMBL" id="VLKG01000006">
    <property type="protein sequence ID" value="TWH64877.1"/>
    <property type="molecule type" value="Genomic_DNA"/>
</dbReference>
<evidence type="ECO:0000256" key="13">
    <source>
        <dbReference type="ARBA" id="ARBA00022777"/>
    </source>
</evidence>
<keyword evidence="10" id="KW-0808">Transferase</keyword>
<evidence type="ECO:0000256" key="2">
    <source>
        <dbReference type="ARBA" id="ARBA00001966"/>
    </source>
</evidence>
<evidence type="ECO:0000256" key="16">
    <source>
        <dbReference type="ARBA" id="ARBA00023012"/>
    </source>
</evidence>
<dbReference type="PROSITE" id="PS50109">
    <property type="entry name" value="HIS_KIN"/>
    <property type="match status" value="1"/>
</dbReference>
<dbReference type="GO" id="GO:0046872">
    <property type="term" value="F:metal ion binding"/>
    <property type="evidence" value="ECO:0007669"/>
    <property type="project" value="UniProtKB-KW"/>
</dbReference>
<keyword evidence="17" id="KW-0411">Iron-sulfur</keyword>
<dbReference type="InterPro" id="IPR036890">
    <property type="entry name" value="HATPase_C_sf"/>
</dbReference>
<feature type="transmembrane region" description="Helical" evidence="21">
    <location>
        <begin position="6"/>
        <end position="27"/>
    </location>
</feature>
<dbReference type="Pfam" id="PF02518">
    <property type="entry name" value="HATPase_c"/>
    <property type="match status" value="1"/>
</dbReference>
<dbReference type="Proteomes" id="UP000319627">
    <property type="component" value="Unassembled WGS sequence"/>
</dbReference>
<evidence type="ECO:0000256" key="9">
    <source>
        <dbReference type="ARBA" id="ARBA00022490"/>
    </source>
</evidence>
<dbReference type="InterPro" id="IPR033480">
    <property type="entry name" value="sCache_2"/>
</dbReference>
<comment type="function">
    <text evidence="19">Member of the two-component regulatory system NreB/NreC involved in the control of dissimilatory nitrate/nitrite reduction in response to oxygen. NreB functions as a direct oxygen sensor histidine kinase which is autophosphorylated, in the absence of oxygen, probably at the conserved histidine residue, and transfers its phosphate group probably to a conserved aspartate residue of NreC. NreB/NreC activates the expression of the nitrate (narGHJI) and nitrite (nir) reductase operons, as well as the putative nitrate transporter gene narT.</text>
</comment>
<dbReference type="OrthoDB" id="9797605at2"/>
<dbReference type="AlphaFoldDB" id="A0A562I1F2"/>
<dbReference type="InterPro" id="IPR003594">
    <property type="entry name" value="HATPase_dom"/>
</dbReference>
<keyword evidence="8" id="KW-0004">4Fe-4S</keyword>
<dbReference type="RefSeq" id="WP_144571530.1">
    <property type="nucleotide sequence ID" value="NZ_VLKG01000006.1"/>
</dbReference>
<comment type="subcellular location">
    <subcellularLocation>
        <location evidence="4">Cell membrane</location>
        <topology evidence="4">Multi-pass membrane protein</topology>
    </subcellularLocation>
    <subcellularLocation>
        <location evidence="3">Cytoplasm</location>
    </subcellularLocation>
</comment>
<feature type="transmembrane region" description="Helical" evidence="21">
    <location>
        <begin position="201"/>
        <end position="226"/>
    </location>
</feature>
<dbReference type="SMART" id="SM01049">
    <property type="entry name" value="Cache_2"/>
    <property type="match status" value="1"/>
</dbReference>
<dbReference type="Gene3D" id="3.30.565.10">
    <property type="entry name" value="Histidine kinase-like ATPase, C-terminal domain"/>
    <property type="match status" value="1"/>
</dbReference>
<feature type="domain" description="Histidine kinase" evidence="22">
    <location>
        <begin position="360"/>
        <end position="449"/>
    </location>
</feature>
<evidence type="ECO:0000256" key="18">
    <source>
        <dbReference type="ARBA" id="ARBA00023136"/>
    </source>
</evidence>
<dbReference type="InterPro" id="IPR005467">
    <property type="entry name" value="His_kinase_dom"/>
</dbReference>
<dbReference type="Pfam" id="PF07730">
    <property type="entry name" value="HisKA_3"/>
    <property type="match status" value="1"/>
</dbReference>
<dbReference type="CDD" id="cd16917">
    <property type="entry name" value="HATPase_UhpB-NarQ-NarX-like"/>
    <property type="match status" value="1"/>
</dbReference>
<name>A0A562I1F2_9GAMM</name>
<evidence type="ECO:0000256" key="6">
    <source>
        <dbReference type="ARBA" id="ARBA00017322"/>
    </source>
</evidence>
<reference evidence="23 24" key="1">
    <citation type="submission" date="2019-07" db="EMBL/GenBank/DDBJ databases">
        <title>Genomic Encyclopedia of Type Strains, Phase I: the one thousand microbial genomes (KMG-I) project.</title>
        <authorList>
            <person name="Kyrpides N."/>
        </authorList>
    </citation>
    <scope>NUCLEOTIDE SEQUENCE [LARGE SCALE GENOMIC DNA]</scope>
    <source>
        <strain evidence="23 24">DSM 375</strain>
    </source>
</reference>
<protein>
    <recommendedName>
        <fullName evidence="6">Oxygen sensor histidine kinase NreB</fullName>
        <ecNumber evidence="5">2.7.13.3</ecNumber>
    </recommendedName>
    <alternativeName>
        <fullName evidence="20">Nitrogen regulation protein B</fullName>
    </alternativeName>
</protein>
<dbReference type="PANTHER" id="PTHR24421:SF59">
    <property type="entry name" value="OXYGEN SENSOR HISTIDINE KINASE NREB"/>
    <property type="match status" value="1"/>
</dbReference>
<dbReference type="Gene3D" id="1.20.5.1930">
    <property type="match status" value="1"/>
</dbReference>
<dbReference type="SMART" id="SM00387">
    <property type="entry name" value="HATPase_c"/>
    <property type="match status" value="1"/>
</dbReference>
<gene>
    <name evidence="23" type="ORF">LX59_01818</name>
</gene>
<dbReference type="GO" id="GO:0046983">
    <property type="term" value="F:protein dimerization activity"/>
    <property type="evidence" value="ECO:0007669"/>
    <property type="project" value="InterPro"/>
</dbReference>
<dbReference type="SUPFAM" id="SSF55874">
    <property type="entry name" value="ATPase domain of HSP90 chaperone/DNA topoisomerase II/histidine kinase"/>
    <property type="match status" value="1"/>
</dbReference>
<keyword evidence="9" id="KW-0963">Cytoplasm</keyword>
<evidence type="ECO:0000256" key="20">
    <source>
        <dbReference type="ARBA" id="ARBA00030800"/>
    </source>
</evidence>
<dbReference type="EC" id="2.7.13.3" evidence="5"/>
<comment type="caution">
    <text evidence="23">The sequence shown here is derived from an EMBL/GenBank/DDBJ whole genome shotgun (WGS) entry which is preliminary data.</text>
</comment>
<evidence type="ECO:0000313" key="23">
    <source>
        <dbReference type="EMBL" id="TWH64877.1"/>
    </source>
</evidence>
<evidence type="ECO:0000256" key="14">
    <source>
        <dbReference type="ARBA" id="ARBA00022989"/>
    </source>
</evidence>
<evidence type="ECO:0000256" key="11">
    <source>
        <dbReference type="ARBA" id="ARBA00022692"/>
    </source>
</evidence>
<evidence type="ECO:0000256" key="4">
    <source>
        <dbReference type="ARBA" id="ARBA00004651"/>
    </source>
</evidence>
<dbReference type="InterPro" id="IPR004358">
    <property type="entry name" value="Sig_transdc_His_kin-like_C"/>
</dbReference>
<dbReference type="Pfam" id="PF17200">
    <property type="entry name" value="sCache_2"/>
    <property type="match status" value="1"/>
</dbReference>
<evidence type="ECO:0000256" key="19">
    <source>
        <dbReference type="ARBA" id="ARBA00024827"/>
    </source>
</evidence>
<keyword evidence="13 23" id="KW-0418">Kinase</keyword>
<dbReference type="GO" id="GO:0005886">
    <property type="term" value="C:plasma membrane"/>
    <property type="evidence" value="ECO:0007669"/>
    <property type="project" value="UniProtKB-SubCell"/>
</dbReference>
<evidence type="ECO:0000313" key="24">
    <source>
        <dbReference type="Proteomes" id="UP000319627"/>
    </source>
</evidence>
<keyword evidence="18 21" id="KW-0472">Membrane</keyword>
<dbReference type="GO" id="GO:0051539">
    <property type="term" value="F:4 iron, 4 sulfur cluster binding"/>
    <property type="evidence" value="ECO:0007669"/>
    <property type="project" value="UniProtKB-KW"/>
</dbReference>
<dbReference type="Gene3D" id="3.30.450.20">
    <property type="entry name" value="PAS domain"/>
    <property type="match status" value="1"/>
</dbReference>
<keyword evidence="15" id="KW-0408">Iron</keyword>
<evidence type="ECO:0000256" key="3">
    <source>
        <dbReference type="ARBA" id="ARBA00004496"/>
    </source>
</evidence>
<evidence type="ECO:0000259" key="22">
    <source>
        <dbReference type="PROSITE" id="PS50109"/>
    </source>
</evidence>